<keyword evidence="2" id="KW-0732">Signal</keyword>
<evidence type="ECO:0000313" key="4">
    <source>
        <dbReference type="Proteomes" id="UP001501771"/>
    </source>
</evidence>
<reference evidence="4" key="1">
    <citation type="journal article" date="2019" name="Int. J. Syst. Evol. Microbiol.">
        <title>The Global Catalogue of Microorganisms (GCM) 10K type strain sequencing project: providing services to taxonomists for standard genome sequencing and annotation.</title>
        <authorList>
            <consortium name="The Broad Institute Genomics Platform"/>
            <consortium name="The Broad Institute Genome Sequencing Center for Infectious Disease"/>
            <person name="Wu L."/>
            <person name="Ma J."/>
        </authorList>
    </citation>
    <scope>NUCLEOTIDE SEQUENCE [LARGE SCALE GENOMIC DNA]</scope>
    <source>
        <strain evidence="4">JCM 16022</strain>
    </source>
</reference>
<gene>
    <name evidence="3" type="ORF">GCM10009844_42080</name>
</gene>
<name>A0ABP5LW93_9ACTN</name>
<dbReference type="RefSeq" id="WP_344157328.1">
    <property type="nucleotide sequence ID" value="NZ_BAAAQR010000017.1"/>
</dbReference>
<dbReference type="EMBL" id="BAAAQR010000017">
    <property type="protein sequence ID" value="GAA2155251.1"/>
    <property type="molecule type" value="Genomic_DNA"/>
</dbReference>
<evidence type="ECO:0000313" key="3">
    <source>
        <dbReference type="EMBL" id="GAA2155251.1"/>
    </source>
</evidence>
<feature type="compositionally biased region" description="Low complexity" evidence="1">
    <location>
        <begin position="31"/>
        <end position="51"/>
    </location>
</feature>
<comment type="caution">
    <text evidence="3">The sequence shown here is derived from an EMBL/GenBank/DDBJ whole genome shotgun (WGS) entry which is preliminary data.</text>
</comment>
<organism evidence="3 4">
    <name type="scientific">Nocardioides koreensis</name>
    <dbReference type="NCBI Taxonomy" id="433651"/>
    <lineage>
        <taxon>Bacteria</taxon>
        <taxon>Bacillati</taxon>
        <taxon>Actinomycetota</taxon>
        <taxon>Actinomycetes</taxon>
        <taxon>Propionibacteriales</taxon>
        <taxon>Nocardioidaceae</taxon>
        <taxon>Nocardioides</taxon>
    </lineage>
</organism>
<feature type="region of interest" description="Disordered" evidence="1">
    <location>
        <begin position="176"/>
        <end position="196"/>
    </location>
</feature>
<evidence type="ECO:0000256" key="1">
    <source>
        <dbReference type="SAM" id="MobiDB-lite"/>
    </source>
</evidence>
<feature type="signal peptide" evidence="2">
    <location>
        <begin position="1"/>
        <end position="33"/>
    </location>
</feature>
<proteinExistence type="predicted"/>
<feature type="chain" id="PRO_5045597427" evidence="2">
    <location>
        <begin position="34"/>
        <end position="697"/>
    </location>
</feature>
<feature type="region of interest" description="Disordered" evidence="1">
    <location>
        <begin position="31"/>
        <end position="54"/>
    </location>
</feature>
<accession>A0ABP5LW93</accession>
<keyword evidence="4" id="KW-1185">Reference proteome</keyword>
<sequence length="697" mass="71895">MDHSPQALRRGTVLVATLLAAVVATTSALPSVASSSARHAPAAPTSPPATTRGLTNLDHLDWLSVPVTPPAQEGHTTYRLGEEPSVGVLWTYAEPRADGGWRHVGGGTYHSDTDTWGQGAYNADDISRAAVVYLRHWQATGSDSSRHAAYEMLRGLTYLQTTSGPNAGNVVLWMQPDGTLNPSAEPKEQPDPSDSDASYWLARTIWALGEGYAAFETSDPAFAGFLRDRLELAIAAVDRQVLDRYGDHLDIDGQPAPAWLIADGADASAEAVLGLSAYVSAGGSATARSTLARLSEGIAELQGGDARSWPMGAVRNWALSRSMWHGWGGQMPAALARASQALGDRAPSDPSLIDAAASDSFTFDPWLLTSGGPDNGRMPTRGDTSQIAYGADSRLQSLVATADSTGQDAALGLAGIVGAWFFGANPAGEAMYDPATGVTYDGISGSGQVNHNSGAESTIHGLLSMIALDQHPAAEELAMTADVVDRQGTLTLQAEDGTLAGNATATKPESLWTGESLFGGTGYAALGDGGSTTMTLPEHPRSLVLPVVDLRPGSDAVTTFREDEQTLGRVASGDIGEQGDSPAPGALLPVTVPGTLPAGATVLSATTATGAGDPAALDAVMLEPLVSRLVLGGEGHGTALLRSTSTTSERARVQVPGSGTARVATYDGDGQLVDESVSTARTVTVSVPAGGFALVRR</sequence>
<protein>
    <submittedName>
        <fullName evidence="3">Uncharacterized protein</fullName>
    </submittedName>
</protein>
<dbReference type="Proteomes" id="UP001501771">
    <property type="component" value="Unassembled WGS sequence"/>
</dbReference>
<evidence type="ECO:0000256" key="2">
    <source>
        <dbReference type="SAM" id="SignalP"/>
    </source>
</evidence>